<evidence type="ECO:0000313" key="8">
    <source>
        <dbReference type="EMBL" id="CAE0409322.1"/>
    </source>
</evidence>
<feature type="transmembrane region" description="Helical" evidence="6">
    <location>
        <begin position="312"/>
        <end position="333"/>
    </location>
</feature>
<protein>
    <recommendedName>
        <fullName evidence="7">G-protein coupled receptors family 3 profile domain-containing protein</fullName>
    </recommendedName>
</protein>
<name>A0A7S3L3X6_9STRA</name>
<dbReference type="InterPro" id="IPR017978">
    <property type="entry name" value="GPCR_3_C"/>
</dbReference>
<evidence type="ECO:0000259" key="7">
    <source>
        <dbReference type="Pfam" id="PF00003"/>
    </source>
</evidence>
<accession>A0A7S3L3X6</accession>
<evidence type="ECO:0000256" key="5">
    <source>
        <dbReference type="SAM" id="MobiDB-lite"/>
    </source>
</evidence>
<comment type="subcellular location">
    <subcellularLocation>
        <location evidence="1">Membrane</location>
        <topology evidence="1">Multi-pass membrane protein</topology>
    </subcellularLocation>
</comment>
<keyword evidence="3 6" id="KW-1133">Transmembrane helix</keyword>
<evidence type="ECO:0000256" key="6">
    <source>
        <dbReference type="SAM" id="Phobius"/>
    </source>
</evidence>
<feature type="region of interest" description="Disordered" evidence="5">
    <location>
        <begin position="255"/>
        <end position="277"/>
    </location>
</feature>
<feature type="transmembrane region" description="Helical" evidence="6">
    <location>
        <begin position="615"/>
        <end position="635"/>
    </location>
</feature>
<dbReference type="AlphaFoldDB" id="A0A7S3L3X6"/>
<evidence type="ECO:0000256" key="1">
    <source>
        <dbReference type="ARBA" id="ARBA00004141"/>
    </source>
</evidence>
<evidence type="ECO:0000256" key="4">
    <source>
        <dbReference type="ARBA" id="ARBA00023136"/>
    </source>
</evidence>
<feature type="transmembrane region" description="Helical" evidence="6">
    <location>
        <begin position="584"/>
        <end position="603"/>
    </location>
</feature>
<organism evidence="8">
    <name type="scientific">Amphora coffeiformis</name>
    <dbReference type="NCBI Taxonomy" id="265554"/>
    <lineage>
        <taxon>Eukaryota</taxon>
        <taxon>Sar</taxon>
        <taxon>Stramenopiles</taxon>
        <taxon>Ochrophyta</taxon>
        <taxon>Bacillariophyta</taxon>
        <taxon>Bacillariophyceae</taxon>
        <taxon>Bacillariophycidae</taxon>
        <taxon>Thalassiophysales</taxon>
        <taxon>Catenulaceae</taxon>
        <taxon>Amphora</taxon>
    </lineage>
</organism>
<dbReference type="GO" id="GO:0016020">
    <property type="term" value="C:membrane"/>
    <property type="evidence" value="ECO:0007669"/>
    <property type="project" value="UniProtKB-SubCell"/>
</dbReference>
<evidence type="ECO:0000256" key="3">
    <source>
        <dbReference type="ARBA" id="ARBA00022989"/>
    </source>
</evidence>
<dbReference type="Pfam" id="PF00003">
    <property type="entry name" value="7tm_3"/>
    <property type="match status" value="1"/>
</dbReference>
<feature type="transmembrane region" description="Helical" evidence="6">
    <location>
        <begin position="378"/>
        <end position="396"/>
    </location>
</feature>
<keyword evidence="4 6" id="KW-0472">Membrane</keyword>
<dbReference type="GO" id="GO:0004930">
    <property type="term" value="F:G protein-coupled receptor activity"/>
    <property type="evidence" value="ECO:0007669"/>
    <property type="project" value="InterPro"/>
</dbReference>
<dbReference type="EMBL" id="HBIM01008254">
    <property type="protein sequence ID" value="CAE0409322.1"/>
    <property type="molecule type" value="Transcribed_RNA"/>
</dbReference>
<gene>
    <name evidence="8" type="ORF">ACOF00016_LOCUS7003</name>
</gene>
<proteinExistence type="predicted"/>
<evidence type="ECO:0000256" key="2">
    <source>
        <dbReference type="ARBA" id="ARBA00022692"/>
    </source>
</evidence>
<reference evidence="8" key="1">
    <citation type="submission" date="2021-01" db="EMBL/GenBank/DDBJ databases">
        <authorList>
            <person name="Corre E."/>
            <person name="Pelletier E."/>
            <person name="Niang G."/>
            <person name="Scheremetjew M."/>
            <person name="Finn R."/>
            <person name="Kale V."/>
            <person name="Holt S."/>
            <person name="Cochrane G."/>
            <person name="Meng A."/>
            <person name="Brown T."/>
            <person name="Cohen L."/>
        </authorList>
    </citation>
    <scope>NUCLEOTIDE SEQUENCE</scope>
    <source>
        <strain evidence="8">CCMP127</strain>
    </source>
</reference>
<feature type="region of interest" description="Disordered" evidence="5">
    <location>
        <begin position="759"/>
        <end position="837"/>
    </location>
</feature>
<feature type="transmembrane region" description="Helical" evidence="6">
    <location>
        <begin position="345"/>
        <end position="366"/>
    </location>
</feature>
<feature type="transmembrane region" description="Helical" evidence="6">
    <location>
        <begin position="555"/>
        <end position="572"/>
    </location>
</feature>
<feature type="compositionally biased region" description="Low complexity" evidence="5">
    <location>
        <begin position="473"/>
        <end position="492"/>
    </location>
</feature>
<feature type="region of interest" description="Disordered" evidence="5">
    <location>
        <begin position="16"/>
        <end position="47"/>
    </location>
</feature>
<feature type="compositionally biased region" description="Basic and acidic residues" evidence="5">
    <location>
        <begin position="807"/>
        <end position="837"/>
    </location>
</feature>
<feature type="transmembrane region" description="Helical" evidence="6">
    <location>
        <begin position="503"/>
        <end position="522"/>
    </location>
</feature>
<feature type="region of interest" description="Disordered" evidence="5">
    <location>
        <begin position="471"/>
        <end position="494"/>
    </location>
</feature>
<sequence length="837" mass="93747">MTQLLPNCPDPLSSVSFGFVSDDNETSSSSIVEPQDDADYDSSSSSSLTPLSLLHMQTVNYTLTLMDIPTMNQLPPDPMDLLLLSLSQQQQQQQEEEEESPSTMSWWQWWWKEEEKEKELHNSTTTFETVSLQPTWYARVVWCNTELPGICHPWLDNDNNNNDDDAISNATTLPTTEDKDDLVLQAVPQTRHWITTDWVTLPPNDIDDETTTHDGTDVGVRHNVTLQFDPNCTAGVYHMVLHLKLEYTPLLLSSSSSSSSSLQSNNTNVTTTTTTTPPNTSLQWEVAALYPARVQLIPVPDLQRVSEQAKGILFAVSVCGGSYALFCGIFLWYHRKHAVLTLAQGSFLTVVAAGAVWFFATLFVLLPNHDWHCRSIEGLFALPLILMTVVINARLWRVYQTLSVIGQLGKQSKQKKNDDNDDEDSSSRGCIWRPCCCLGWCLRKIRPGERILTLFSWLSSASELWSRFNPRYSQSSSQSSSPRPRRSSAAPSLRKAVTTEETVTLIVMLMIPPIVVALFAALQTDRHVILEFDEASNQGRYVCDTSYGTLTFIDVYISVWEVSMWILAWMSRHLPSAFNEKDQIFQIAVLNIFLNIITNILVGDVDSPTSHPDEAVGLIAASNSIRTILILLFLIQPKINRVISGKEVIVSNLLRERRPSERSETNSSLHGAATTFHAQGLHHPPPLPHVTLQRDDPLPRNLEVCMYNMLGVLRTVTKRSGEGRALRTSDWNALRYEASKLSSWTDRIDLAWQADEEPATQRSLPMYPTNDGGEDIRNDQPSSTVDMGSPPMDDAAILGSSSSIDELVTRSVDKLTVERREEGDGSDVEKTETDNNC</sequence>
<keyword evidence="2 6" id="KW-0812">Transmembrane</keyword>
<feature type="domain" description="G-protein coupled receptors family 3 profile" evidence="7">
    <location>
        <begin position="305"/>
        <end position="405"/>
    </location>
</feature>